<dbReference type="AlphaFoldDB" id="A0AAX2CGG2"/>
<keyword evidence="1" id="KW-1133">Transmembrane helix</keyword>
<sequence length="73" mass="8093">MEKIPNEVMGRVDSLLRLIILLTSFTFGVSKVGGMLPFYTLSILLICAMGIALRYVLLKYKEKNIGASNKSIV</sequence>
<reference evidence="2 3" key="1">
    <citation type="submission" date="2016-08" db="EMBL/GenBank/DDBJ databases">
        <authorList>
            <person name="Loux V."/>
            <person name="Rue O."/>
        </authorList>
    </citation>
    <scope>NUCLEOTIDE SEQUENCE [LARGE SCALE GENOMIC DNA]</scope>
    <source>
        <strain evidence="2 3">AFSSA_08CEB44bac</strain>
    </source>
</reference>
<feature type="transmembrane region" description="Helical" evidence="1">
    <location>
        <begin position="36"/>
        <end position="57"/>
    </location>
</feature>
<comment type="caution">
    <text evidence="2">The sequence shown here is derived from an EMBL/GenBank/DDBJ whole genome shotgun (WGS) entry which is preliminary data.</text>
</comment>
<evidence type="ECO:0000256" key="1">
    <source>
        <dbReference type="SAM" id="Phobius"/>
    </source>
</evidence>
<keyword evidence="1" id="KW-0472">Membrane</keyword>
<protein>
    <submittedName>
        <fullName evidence="2">Uncharacterized protein</fullName>
    </submittedName>
</protein>
<name>A0AAX2CGG2_9BACI</name>
<dbReference type="Proteomes" id="UP000242164">
    <property type="component" value="Unassembled WGS sequence"/>
</dbReference>
<dbReference type="EMBL" id="FMIK01000024">
    <property type="protein sequence ID" value="SCL91442.1"/>
    <property type="molecule type" value="Genomic_DNA"/>
</dbReference>
<keyword evidence="1" id="KW-0812">Transmembrane</keyword>
<proteinExistence type="predicted"/>
<gene>
    <name evidence="2" type="ORF">BCB44BAC_01878</name>
</gene>
<evidence type="ECO:0000313" key="2">
    <source>
        <dbReference type="EMBL" id="SCL91442.1"/>
    </source>
</evidence>
<feature type="transmembrane region" description="Helical" evidence="1">
    <location>
        <begin position="12"/>
        <end position="30"/>
    </location>
</feature>
<evidence type="ECO:0000313" key="3">
    <source>
        <dbReference type="Proteomes" id="UP000242164"/>
    </source>
</evidence>
<organism evidence="2 3">
    <name type="scientific">Bacillus cytotoxicus</name>
    <dbReference type="NCBI Taxonomy" id="580165"/>
    <lineage>
        <taxon>Bacteria</taxon>
        <taxon>Bacillati</taxon>
        <taxon>Bacillota</taxon>
        <taxon>Bacilli</taxon>
        <taxon>Bacillales</taxon>
        <taxon>Bacillaceae</taxon>
        <taxon>Bacillus</taxon>
        <taxon>Bacillus cereus group</taxon>
    </lineage>
</organism>
<accession>A0AAX2CGG2</accession>